<reference evidence="2" key="2">
    <citation type="journal article" date="2020" name="Microorganisms">
        <title>Osmotic Adaptation and Compatible Solute Biosynthesis of Phototrophic Bacteria as Revealed from Genome Analyses.</title>
        <authorList>
            <person name="Imhoff J.F."/>
            <person name="Rahn T."/>
            <person name="Kunzel S."/>
            <person name="Keller A."/>
            <person name="Neulinger S.C."/>
        </authorList>
    </citation>
    <scope>NUCLEOTIDE SEQUENCE</scope>
    <source>
        <strain evidence="2">LMG 28126</strain>
    </source>
</reference>
<organism evidence="2 3">
    <name type="scientific">Rhodobaculum claviforme</name>
    <dbReference type="NCBI Taxonomy" id="1549854"/>
    <lineage>
        <taxon>Bacteria</taxon>
        <taxon>Pseudomonadati</taxon>
        <taxon>Pseudomonadota</taxon>
        <taxon>Alphaproteobacteria</taxon>
        <taxon>Rhodobacterales</taxon>
        <taxon>Paracoccaceae</taxon>
        <taxon>Rhodobaculum</taxon>
    </lineage>
</organism>
<dbReference type="Pfam" id="PF05071">
    <property type="entry name" value="NDUFA12"/>
    <property type="match status" value="1"/>
</dbReference>
<evidence type="ECO:0000313" key="3">
    <source>
        <dbReference type="Proteomes" id="UP000706333"/>
    </source>
</evidence>
<dbReference type="EMBL" id="NHSD01000280">
    <property type="protein sequence ID" value="MBK5927900.1"/>
    <property type="molecule type" value="Genomic_DNA"/>
</dbReference>
<reference evidence="2" key="1">
    <citation type="submission" date="2017-05" db="EMBL/GenBank/DDBJ databases">
        <authorList>
            <person name="Imhoff J.F."/>
            <person name="Rahn T."/>
            <person name="Kuenzel S."/>
            <person name="Neulinger S.C."/>
        </authorList>
    </citation>
    <scope>NUCLEOTIDE SEQUENCE</scope>
    <source>
        <strain evidence="2">LMG 28126</strain>
    </source>
</reference>
<evidence type="ECO:0000256" key="1">
    <source>
        <dbReference type="SAM" id="MobiDB-lite"/>
    </source>
</evidence>
<dbReference type="AlphaFoldDB" id="A0A934WI70"/>
<feature type="compositionally biased region" description="Basic and acidic residues" evidence="1">
    <location>
        <begin position="109"/>
        <end position="125"/>
    </location>
</feature>
<dbReference type="PANTHER" id="PTHR12910:SF2">
    <property type="entry name" value="NADH DEHYDROGENASE [UBIQUINONE] 1 ALPHA SUBCOMPLEX SUBUNIT 12"/>
    <property type="match status" value="1"/>
</dbReference>
<dbReference type="RefSeq" id="WP_201157651.1">
    <property type="nucleotide sequence ID" value="NZ_NHSD01000280.1"/>
</dbReference>
<accession>A0A934WI70</accession>
<sequence>MLKTLIGLVTWWNNATFGTLLHTRRHGERVGADDQGNVFYQSDGGKRRWVIYNGETEASRIAPDWHGWLHHTWNTPPTEAPLRHRAWEKPHLANQTGTALAYAPPGSIRRQEPAPKRDYEAWTPE</sequence>
<keyword evidence="3" id="KW-1185">Reference proteome</keyword>
<feature type="region of interest" description="Disordered" evidence="1">
    <location>
        <begin position="94"/>
        <end position="125"/>
    </location>
</feature>
<name>A0A934WI70_9RHOB</name>
<dbReference type="GO" id="GO:0045271">
    <property type="term" value="C:respiratory chain complex I"/>
    <property type="evidence" value="ECO:0007669"/>
    <property type="project" value="InterPro"/>
</dbReference>
<dbReference type="GO" id="GO:0006979">
    <property type="term" value="P:response to oxidative stress"/>
    <property type="evidence" value="ECO:0007669"/>
    <property type="project" value="TreeGrafter"/>
</dbReference>
<dbReference type="PANTHER" id="PTHR12910">
    <property type="entry name" value="NADH-UBIQUINONE OXIDOREDUCTASE SUBUNIT B17.2"/>
    <property type="match status" value="1"/>
</dbReference>
<proteinExistence type="predicted"/>
<dbReference type="NCBIfam" id="NF006040">
    <property type="entry name" value="PRK08183.1"/>
    <property type="match status" value="1"/>
</dbReference>
<comment type="caution">
    <text evidence="2">The sequence shown here is derived from an EMBL/GenBank/DDBJ whole genome shotgun (WGS) entry which is preliminary data.</text>
</comment>
<dbReference type="InterPro" id="IPR007763">
    <property type="entry name" value="NDUFA12"/>
</dbReference>
<gene>
    <name evidence="2" type="ORF">CCR87_11285</name>
</gene>
<evidence type="ECO:0000313" key="2">
    <source>
        <dbReference type="EMBL" id="MBK5927900.1"/>
    </source>
</evidence>
<dbReference type="Proteomes" id="UP000706333">
    <property type="component" value="Unassembled WGS sequence"/>
</dbReference>
<protein>
    <submittedName>
        <fullName evidence="2">NADH:ubiquinone oxidoreductase subunit NDUFA12</fullName>
    </submittedName>
</protein>